<dbReference type="AlphaFoldDB" id="A0A1G4VJD3"/>
<reference evidence="2" key="1">
    <citation type="submission" date="2016-10" db="EMBL/GenBank/DDBJ databases">
        <authorList>
            <person name="Varghese N."/>
            <person name="Submissions S."/>
        </authorList>
    </citation>
    <scope>NUCLEOTIDE SEQUENCE [LARGE SCALE GENOMIC DNA]</scope>
    <source>
        <strain evidence="2">UNC267MFSha1.1M11</strain>
    </source>
</reference>
<gene>
    <name evidence="1" type="ORF">SAMN02799620_00980</name>
</gene>
<dbReference type="STRING" id="1502745.SAMN02799620_00980"/>
<accession>A0A1G4VJD3</accession>
<evidence type="ECO:0000313" key="1">
    <source>
        <dbReference type="EMBL" id="SCX07157.1"/>
    </source>
</evidence>
<proteinExistence type="predicted"/>
<dbReference type="InterPro" id="IPR016181">
    <property type="entry name" value="Acyl_CoA_acyltransferase"/>
</dbReference>
<evidence type="ECO:0000313" key="2">
    <source>
        <dbReference type="Proteomes" id="UP000199707"/>
    </source>
</evidence>
<evidence type="ECO:0008006" key="3">
    <source>
        <dbReference type="Google" id="ProtNLM"/>
    </source>
</evidence>
<dbReference type="SUPFAM" id="SSF55729">
    <property type="entry name" value="Acyl-CoA N-acyltransferases (Nat)"/>
    <property type="match status" value="1"/>
</dbReference>
<sequence>MSLSRTGVQPLPKATSTDDAVDLHPITRDDLHEVAQFLHDELDARVPVESWASQINPTWAVDQPNHGFLLRRQGRVVGAYLAYYSDRQIGGATECFCNLAAWCVAGPYRSHAIRLLRALMRQRGYHFTDLSPSTTVQSLNSRLGFVPLDTSTVVVPNLPWPVVPRDIEVFSDDQTIRRVLGGRQLEIYLDHRGAAAAHHVVIARGAQTCHVIFRRVRRKNLALFASLVYVGNRELFRAGIRQFCRHLLLRHGIPATLIESHVAEVSCTGAFSVSDRPKMYHSDSLRPDQIDFLYSELTCMRW</sequence>
<dbReference type="RefSeq" id="WP_090354281.1">
    <property type="nucleotide sequence ID" value="NZ_FMUB01000002.1"/>
</dbReference>
<dbReference type="EMBL" id="FMUB01000002">
    <property type="protein sequence ID" value="SCX07157.1"/>
    <property type="molecule type" value="Genomic_DNA"/>
</dbReference>
<name>A0A1G4VJD3_9MYCO</name>
<dbReference type="Proteomes" id="UP000199707">
    <property type="component" value="Unassembled WGS sequence"/>
</dbReference>
<organism evidence="1 2">
    <name type="scientific">Mycolicibacterium fluoranthenivorans</name>
    <dbReference type="NCBI Taxonomy" id="258505"/>
    <lineage>
        <taxon>Bacteria</taxon>
        <taxon>Bacillati</taxon>
        <taxon>Actinomycetota</taxon>
        <taxon>Actinomycetes</taxon>
        <taxon>Mycobacteriales</taxon>
        <taxon>Mycobacteriaceae</taxon>
        <taxon>Mycolicibacterium</taxon>
    </lineage>
</organism>
<protein>
    <recommendedName>
        <fullName evidence="3">N-acetyltransferase domain-containing protein</fullName>
    </recommendedName>
</protein>